<dbReference type="EMBL" id="CP136862">
    <property type="protein sequence ID" value="WOJ88943.1"/>
    <property type="molecule type" value="Genomic_DNA"/>
</dbReference>
<protein>
    <recommendedName>
        <fullName evidence="3">Haloacid dehalogenase</fullName>
    </recommendedName>
</protein>
<dbReference type="Pfam" id="PF00702">
    <property type="entry name" value="Hydrolase"/>
    <property type="match status" value="1"/>
</dbReference>
<dbReference type="Gene3D" id="1.10.286.50">
    <property type="match status" value="1"/>
</dbReference>
<evidence type="ECO:0000313" key="1">
    <source>
        <dbReference type="EMBL" id="WOJ88943.1"/>
    </source>
</evidence>
<dbReference type="Proteomes" id="UP001626536">
    <property type="component" value="Chromosome"/>
</dbReference>
<organism evidence="1 2">
    <name type="scientific">Methylocapsa polymorpha</name>
    <dbReference type="NCBI Taxonomy" id="3080828"/>
    <lineage>
        <taxon>Bacteria</taxon>
        <taxon>Pseudomonadati</taxon>
        <taxon>Pseudomonadota</taxon>
        <taxon>Alphaproteobacteria</taxon>
        <taxon>Hyphomicrobiales</taxon>
        <taxon>Beijerinckiaceae</taxon>
        <taxon>Methylocapsa</taxon>
    </lineage>
</organism>
<gene>
    <name evidence="1" type="ORF">RZS28_14165</name>
</gene>
<reference evidence="1 2" key="1">
    <citation type="submission" date="2023-10" db="EMBL/GenBank/DDBJ databases">
        <title>Novel methanotroph of the genus Methylocapsa from a subarctic wetland.</title>
        <authorList>
            <person name="Belova S.E."/>
            <person name="Oshkin I.Y."/>
            <person name="Miroshnikov K."/>
            <person name="Dedysh S.N."/>
        </authorList>
    </citation>
    <scope>NUCLEOTIDE SEQUENCE [LARGE SCALE GENOMIC DNA]</scope>
    <source>
        <strain evidence="1 2">RX1</strain>
    </source>
</reference>
<dbReference type="InterPro" id="IPR036412">
    <property type="entry name" value="HAD-like_sf"/>
</dbReference>
<name>A0ABZ0HQW0_9HYPH</name>
<dbReference type="SFLD" id="SFLDG01129">
    <property type="entry name" value="C1.5:_HAD__Beta-PGM__Phosphata"/>
    <property type="match status" value="1"/>
</dbReference>
<dbReference type="Gene3D" id="3.40.50.1000">
    <property type="entry name" value="HAD superfamily/HAD-like"/>
    <property type="match status" value="1"/>
</dbReference>
<dbReference type="SUPFAM" id="SSF56784">
    <property type="entry name" value="HAD-like"/>
    <property type="match status" value="1"/>
</dbReference>
<dbReference type="SFLD" id="SFLDS00003">
    <property type="entry name" value="Haloacid_Dehalogenase"/>
    <property type="match status" value="1"/>
</dbReference>
<sequence>MHDLVFLFDVDNTLLDNDRVQADLAGHLTASYGVDACSRYWDIFEEVRHQLGYADYLGALERFRLEKMHDPRVLRMSSWLVDYPFGDRIYKGALNAIQHVRQWGHAVILSDGDAVFQPRKIDRSGLWAAFDGHVLIYVHKEHELADVERFYPAKRYVMIDDKLPILNAVKNVWGARVSTVFPKQGHYALDPRILAGCQPADIQLDHISELNNYALAAFMSRPAE</sequence>
<accession>A0ABZ0HQW0</accession>
<evidence type="ECO:0008006" key="3">
    <source>
        <dbReference type="Google" id="ProtNLM"/>
    </source>
</evidence>
<proteinExistence type="predicted"/>
<dbReference type="RefSeq" id="WP_407338380.1">
    <property type="nucleotide sequence ID" value="NZ_CP136862.1"/>
</dbReference>
<keyword evidence="2" id="KW-1185">Reference proteome</keyword>
<evidence type="ECO:0000313" key="2">
    <source>
        <dbReference type="Proteomes" id="UP001626536"/>
    </source>
</evidence>
<dbReference type="InterPro" id="IPR023214">
    <property type="entry name" value="HAD_sf"/>
</dbReference>